<dbReference type="InterPro" id="IPR027417">
    <property type="entry name" value="P-loop_NTPase"/>
</dbReference>
<feature type="repeat" description="ANK" evidence="2">
    <location>
        <begin position="1111"/>
        <end position="1143"/>
    </location>
</feature>
<dbReference type="PROSITE" id="PS50088">
    <property type="entry name" value="ANK_REPEAT"/>
    <property type="match status" value="3"/>
</dbReference>
<feature type="repeat" description="ANK" evidence="2">
    <location>
        <begin position="1076"/>
        <end position="1108"/>
    </location>
</feature>
<dbReference type="PANTHER" id="PTHR10039">
    <property type="entry name" value="AMELOGENIN"/>
    <property type="match status" value="1"/>
</dbReference>
<keyword evidence="1" id="KW-0677">Repeat</keyword>
<proteinExistence type="predicted"/>
<dbReference type="Pfam" id="PF24883">
    <property type="entry name" value="NPHP3_N"/>
    <property type="match status" value="1"/>
</dbReference>
<dbReference type="EMBL" id="JAKWBI020000448">
    <property type="protein sequence ID" value="KAJ2894888.1"/>
    <property type="molecule type" value="Genomic_DNA"/>
</dbReference>
<dbReference type="Gene3D" id="3.40.50.300">
    <property type="entry name" value="P-loop containing nucleotide triphosphate hydrolases"/>
    <property type="match status" value="1"/>
</dbReference>
<comment type="caution">
    <text evidence="5">The sequence shown here is derived from an EMBL/GenBank/DDBJ whole genome shotgun (WGS) entry which is preliminary data.</text>
</comment>
<reference evidence="5" key="1">
    <citation type="submission" date="2022-07" db="EMBL/GenBank/DDBJ databases">
        <title>Draft genome sequence of Zalerion maritima ATCC 34329, a (micro)plastics degrading marine fungus.</title>
        <authorList>
            <person name="Paco A."/>
            <person name="Goncalves M.F.M."/>
            <person name="Rocha-Santos T.A.P."/>
            <person name="Alves A."/>
        </authorList>
    </citation>
    <scope>NUCLEOTIDE SEQUENCE</scope>
    <source>
        <strain evidence="5">ATCC 34329</strain>
    </source>
</reference>
<dbReference type="PANTHER" id="PTHR10039:SF16">
    <property type="entry name" value="GPI INOSITOL-DEACYLASE"/>
    <property type="match status" value="1"/>
</dbReference>
<protein>
    <recommendedName>
        <fullName evidence="4">Nephrocystin 3-like N-terminal domain-containing protein</fullName>
    </recommendedName>
</protein>
<feature type="region of interest" description="Disordered" evidence="3">
    <location>
        <begin position="1"/>
        <end position="135"/>
    </location>
</feature>
<keyword evidence="6" id="KW-1185">Reference proteome</keyword>
<dbReference type="InterPro" id="IPR002110">
    <property type="entry name" value="Ankyrin_rpt"/>
</dbReference>
<evidence type="ECO:0000313" key="5">
    <source>
        <dbReference type="EMBL" id="KAJ2894888.1"/>
    </source>
</evidence>
<dbReference type="Gene3D" id="1.25.40.20">
    <property type="entry name" value="Ankyrin repeat-containing domain"/>
    <property type="match status" value="3"/>
</dbReference>
<dbReference type="SUPFAM" id="SSF48403">
    <property type="entry name" value="Ankyrin repeat"/>
    <property type="match status" value="2"/>
</dbReference>
<feature type="compositionally biased region" description="Basic and acidic residues" evidence="3">
    <location>
        <begin position="66"/>
        <end position="79"/>
    </location>
</feature>
<dbReference type="SMART" id="SM00248">
    <property type="entry name" value="ANK"/>
    <property type="match status" value="8"/>
</dbReference>
<evidence type="ECO:0000256" key="1">
    <source>
        <dbReference type="ARBA" id="ARBA00022737"/>
    </source>
</evidence>
<dbReference type="PROSITE" id="PS50297">
    <property type="entry name" value="ANK_REP_REGION"/>
    <property type="match status" value="1"/>
</dbReference>
<accession>A0AAD5WPA8</accession>
<dbReference type="InterPro" id="IPR036770">
    <property type="entry name" value="Ankyrin_rpt-contain_sf"/>
</dbReference>
<feature type="compositionally biased region" description="Pro residues" evidence="3">
    <location>
        <begin position="104"/>
        <end position="125"/>
    </location>
</feature>
<feature type="domain" description="Nephrocystin 3-like N-terminal" evidence="4">
    <location>
        <begin position="415"/>
        <end position="585"/>
    </location>
</feature>
<sequence>MERHLKKWKSKLDPKLLNRLRSSHSSAVQAASSAQTGSSPAREDVSSTLPPDKNDTAFCATSCHTTDIDQHPTLPKDQKAGLSSPAARTGGQELQLALGHGSPPAGPSPSSPSPSTPCPLSPNPPDTSSKSLWDKAKDSLSCGDKAWIDKHAPPTSSRNAADDLVCLAKQKQEQLCQGGKARSLWGREVSFSKLASEAIVWLNKFKEIGDVVVQYDPAHSALPWAAVRFILVCVTADSEQMSASLAVVNMASRIIHRCEVFEMLYIRSPTSPVDVPEAATQKLESALIDLYTYLLDGLVGVCRLLSTTSASRPLYGMFHPSKFPGLLAGLQAREKEVEREVSVCQNRKLSVTGELSLERLRKLLTLEEPILRVDHNVSKMMHGMNARELIEVLEWISPIKYREHHDNVHENRTENTCGWLLERFDFYEWKITTVPMFLWLFGIPGAGKTFASSRVIDDCLAGLASETNHESLAFFYCNRNEDERRSALSVLRSFIRQLSSVKWTPNCLHPHLIQIHHDSRRGGSGWTLDLAKRTLLDLFEFYPRTTLVLDGLDECHLEAREILLDFFESLSHKSSKPVRIFVSSRPDGDIRDRLINLPNIEICATDNGGDIALYVEEKIQRSGRWQTALRQNPGLKTEIVETLLDKSQGMFQWVFLQIEQLLNLPTEHQLRSRLGKLPATLHDAYDEILGDMEDEFSTGFALRAFQWVMCALKPLKSNELLAAVRINADTGEILDFEPTEEILLDWCRNLLVIDSQQHPAIWRVSHLSVVEYLETRFPMATAHCVVAKCTLTLLLEVYIDESETVYEMDFDYELDSEPTLLLDAKNPLQLYARHSWMEHAREQEKLNTPDPGLTLVLKKFLGHPMVASRQYRYWLMWSVADGFVGWVPNDSRTLQSPMEDFRKPSYLPIFAMCRLGLYRVLSDWWQGMEIDIGVSDGRQHTLLGLAVLGNYFPICKYLVEKQKNVDIAWDENKTLVLAAALDRIDILRFLVSERVGDINFSHNARSVLGAAVASNSIGCVNLLIEAGVDFETPIACPFSPRSIYALTLAASSRGVECVEVLINAGADINQEARHGKWGSALIAAAESGSVECVQALVDGGADVNQESQHGKWGSALIAAAESGSVECVQALVDAGADINMQVRHGAHGSALVASAVPVRWVGIDREADVVNALVQGGADVNMQVEHGEFGSALVGALVESCWKRHPADEDSDKEEEEEEEEEEKTDMESDIGPAKASDTTKSLRVLVDAGANVNMPVQHGWAGSALVAAAFVTGDVFSSFAARRRGLECVRFLIGREADVNMQVQHGSFGSALIALAAGDFPYEHGEGSEDHADEVVVGEDCAANNLDLSEDSEQNVIRGMMALVEAARGHWGVQRQADEDFLECLKVFLDAGVDVNMQAERGEYRNAMSACSSWRRAEMLMEAGAVEYVS</sequence>
<evidence type="ECO:0000256" key="3">
    <source>
        <dbReference type="SAM" id="MobiDB-lite"/>
    </source>
</evidence>
<feature type="compositionally biased region" description="Low complexity" evidence="3">
    <location>
        <begin position="23"/>
        <end position="40"/>
    </location>
</feature>
<dbReference type="InterPro" id="IPR056884">
    <property type="entry name" value="NPHP3-like_N"/>
</dbReference>
<feature type="compositionally biased region" description="Acidic residues" evidence="3">
    <location>
        <begin position="1209"/>
        <end position="1229"/>
    </location>
</feature>
<organism evidence="5 6">
    <name type="scientific">Zalerion maritima</name>
    <dbReference type="NCBI Taxonomy" id="339359"/>
    <lineage>
        <taxon>Eukaryota</taxon>
        <taxon>Fungi</taxon>
        <taxon>Dikarya</taxon>
        <taxon>Ascomycota</taxon>
        <taxon>Pezizomycotina</taxon>
        <taxon>Sordariomycetes</taxon>
        <taxon>Lulworthiomycetidae</taxon>
        <taxon>Lulworthiales</taxon>
        <taxon>Lulworthiaceae</taxon>
        <taxon>Zalerion</taxon>
    </lineage>
</organism>
<evidence type="ECO:0000256" key="2">
    <source>
        <dbReference type="PROSITE-ProRule" id="PRU00023"/>
    </source>
</evidence>
<gene>
    <name evidence="5" type="ORF">MKZ38_007111</name>
</gene>
<feature type="repeat" description="ANK" evidence="2">
    <location>
        <begin position="1041"/>
        <end position="1073"/>
    </location>
</feature>
<keyword evidence="2" id="KW-0040">ANK repeat</keyword>
<dbReference type="SUPFAM" id="SSF52540">
    <property type="entry name" value="P-loop containing nucleoside triphosphate hydrolases"/>
    <property type="match status" value="1"/>
</dbReference>
<feature type="region of interest" description="Disordered" evidence="3">
    <location>
        <begin position="1205"/>
        <end position="1237"/>
    </location>
</feature>
<dbReference type="Pfam" id="PF12796">
    <property type="entry name" value="Ank_2"/>
    <property type="match status" value="2"/>
</dbReference>
<evidence type="ECO:0000259" key="4">
    <source>
        <dbReference type="Pfam" id="PF24883"/>
    </source>
</evidence>
<dbReference type="Proteomes" id="UP001201980">
    <property type="component" value="Unassembled WGS sequence"/>
</dbReference>
<name>A0AAD5WPA8_9PEZI</name>
<evidence type="ECO:0000313" key="6">
    <source>
        <dbReference type="Proteomes" id="UP001201980"/>
    </source>
</evidence>